<comment type="caution">
    <text evidence="10">The sequence shown here is derived from an EMBL/GenBank/DDBJ whole genome shotgun (WGS) entry which is preliminary data.</text>
</comment>
<dbReference type="InterPro" id="IPR045087">
    <property type="entry name" value="Cu-oxidase_fam"/>
</dbReference>
<feature type="compositionally biased region" description="Low complexity" evidence="5">
    <location>
        <begin position="799"/>
        <end position="819"/>
    </location>
</feature>
<reference evidence="10" key="1">
    <citation type="submission" date="2021-06" db="EMBL/GenBank/DDBJ databases">
        <authorList>
            <person name="Kallberg Y."/>
            <person name="Tangrot J."/>
            <person name="Rosling A."/>
        </authorList>
    </citation>
    <scope>NUCLEOTIDE SEQUENCE</scope>
    <source>
        <strain evidence="10">MA453B</strain>
    </source>
</reference>
<gene>
    <name evidence="10" type="ORF">DERYTH_LOCUS4549</name>
</gene>
<dbReference type="InterPro" id="IPR033138">
    <property type="entry name" value="Cu_oxidase_CS"/>
</dbReference>
<dbReference type="PROSITE" id="PS00080">
    <property type="entry name" value="MULTICOPPER_OXIDASE2"/>
    <property type="match status" value="1"/>
</dbReference>
<accession>A0A9N9AM40</accession>
<dbReference type="OrthoDB" id="2121828at2759"/>
<evidence type="ECO:0000256" key="3">
    <source>
        <dbReference type="ARBA" id="ARBA00023002"/>
    </source>
</evidence>
<dbReference type="GO" id="GO:0016491">
    <property type="term" value="F:oxidoreductase activity"/>
    <property type="evidence" value="ECO:0007669"/>
    <property type="project" value="UniProtKB-KW"/>
</dbReference>
<dbReference type="FunFam" id="2.60.40.420:FF:000045">
    <property type="entry name" value="Laccase 2"/>
    <property type="match status" value="1"/>
</dbReference>
<evidence type="ECO:0000256" key="6">
    <source>
        <dbReference type="SAM" id="SignalP"/>
    </source>
</evidence>
<feature type="compositionally biased region" description="Polar residues" evidence="5">
    <location>
        <begin position="79"/>
        <end position="91"/>
    </location>
</feature>
<feature type="domain" description="Plastocyanin-like" evidence="9">
    <location>
        <begin position="200"/>
        <end position="315"/>
    </location>
</feature>
<feature type="compositionally biased region" description="Polar residues" evidence="5">
    <location>
        <begin position="744"/>
        <end position="767"/>
    </location>
</feature>
<feature type="region of interest" description="Disordered" evidence="5">
    <location>
        <begin position="52"/>
        <end position="145"/>
    </location>
</feature>
<evidence type="ECO:0000259" key="8">
    <source>
        <dbReference type="Pfam" id="PF07731"/>
    </source>
</evidence>
<feature type="compositionally biased region" description="Low complexity" evidence="5">
    <location>
        <begin position="66"/>
        <end position="78"/>
    </location>
</feature>
<feature type="domain" description="Plastocyanin-like" evidence="8">
    <location>
        <begin position="568"/>
        <end position="697"/>
    </location>
</feature>
<dbReference type="InterPro" id="IPR011707">
    <property type="entry name" value="Cu-oxidase-like_N"/>
</dbReference>
<feature type="compositionally biased region" description="Polar residues" evidence="5">
    <location>
        <begin position="716"/>
        <end position="728"/>
    </location>
</feature>
<feature type="compositionally biased region" description="Low complexity" evidence="5">
    <location>
        <begin position="734"/>
        <end position="743"/>
    </location>
</feature>
<dbReference type="InterPro" id="IPR011706">
    <property type="entry name" value="Cu-oxidase_C"/>
</dbReference>
<evidence type="ECO:0000259" key="7">
    <source>
        <dbReference type="Pfam" id="PF00394"/>
    </source>
</evidence>
<sequence>MKCKVIYPLLSLICLGLLTHTTTSTPLEREVEPRNSSPEKYNSWEKYYNNLFPSKNSHKNKHSGNKKSSSGNKKPFFSGNQNPFSKGNPSGNQNQSSKKGNPSSSSQPNQPNNIPPNPPKNQPTFNPKNKSTCTSTSADKSNPTATYAARATGTSTLSSYPTNLPPLNLSTSTSPGIFEPFGPLDYSKGPQTREFTFTLKRTTLNPDGYSRVVWAVNGQYPGPIIRCNKGDTIKLTVINQFGDSDATGIHMHGLFQNQTTWFDGVPGMTQCPQTSGQTFTYTTTVDQYGTYWYHSHFVAQYVDGLKGPIIVQDPDDPYKNSYDCEYVMTVSDWYHEPTGNFLPYFRSDKYRGNDPVPDSGEISGVGHYDCSTVTDGTPCVDKGYATYKVRKGKRYRFRIINTSAMAHFTVSIDKHQMEIIEIDGNNVEKNTVDSCSINIAQRYSVIVNCTQDVGNYWIRATISRCSIPYQPGDPGTINSNSTLNYNVLGILRYEGAPETNPNSTALSSIPTSVSANCYDQDASTLKPYPPNSPPKKYDHNMTFAINVVFMSSTKMLAAIVNGQSYSPDFSNPTIQKLQNGQDPSQFPASDNAYAYDIPSNSVVQIVMINNENRTHPFHMHGHAFWIICQGEPGTYNTNPKSLPTNLVDPPMRDVVTLKPLSTTLIWYITDNPGVWAYHCHIEWHVEMGMVVQFVESPDILTRKLLSNMPQELSDLCSTYSNSTNPLENDSTDKSSSSASIASSPQTIESVNSMKPDTIKSDQPSGTVPNPSNAPLLLAPSNYNPGPAPLRPGEKLRGGSSSDSKASSSKPDSTASPSKPDSSKQTDSSKPDSTAKFGII</sequence>
<evidence type="ECO:0000259" key="9">
    <source>
        <dbReference type="Pfam" id="PF07732"/>
    </source>
</evidence>
<keyword evidence="11" id="KW-1185">Reference proteome</keyword>
<keyword evidence="6" id="KW-0732">Signal</keyword>
<evidence type="ECO:0000256" key="4">
    <source>
        <dbReference type="ARBA" id="ARBA00023008"/>
    </source>
</evidence>
<feature type="chain" id="PRO_5040338557" evidence="6">
    <location>
        <begin position="25"/>
        <end position="839"/>
    </location>
</feature>
<dbReference type="Pfam" id="PF07732">
    <property type="entry name" value="Cu-oxidase_3"/>
    <property type="match status" value="1"/>
</dbReference>
<dbReference type="GO" id="GO:0005507">
    <property type="term" value="F:copper ion binding"/>
    <property type="evidence" value="ECO:0007669"/>
    <property type="project" value="InterPro"/>
</dbReference>
<dbReference type="Proteomes" id="UP000789405">
    <property type="component" value="Unassembled WGS sequence"/>
</dbReference>
<feature type="compositionally biased region" description="Basic residues" evidence="5">
    <location>
        <begin position="56"/>
        <end position="65"/>
    </location>
</feature>
<feature type="region of interest" description="Disordered" evidence="5">
    <location>
        <begin position="716"/>
        <end position="839"/>
    </location>
</feature>
<dbReference type="EMBL" id="CAJVPY010001761">
    <property type="protein sequence ID" value="CAG8535479.1"/>
    <property type="molecule type" value="Genomic_DNA"/>
</dbReference>
<proteinExistence type="inferred from homology"/>
<evidence type="ECO:0000256" key="1">
    <source>
        <dbReference type="ARBA" id="ARBA00010609"/>
    </source>
</evidence>
<dbReference type="InterPro" id="IPR001117">
    <property type="entry name" value="Cu-oxidase_2nd"/>
</dbReference>
<keyword evidence="4" id="KW-0186">Copper</keyword>
<feature type="compositionally biased region" description="Basic and acidic residues" evidence="5">
    <location>
        <begin position="820"/>
        <end position="829"/>
    </location>
</feature>
<dbReference type="PANTHER" id="PTHR11709">
    <property type="entry name" value="MULTI-COPPER OXIDASE"/>
    <property type="match status" value="1"/>
</dbReference>
<dbReference type="PROSITE" id="PS00079">
    <property type="entry name" value="MULTICOPPER_OXIDASE1"/>
    <property type="match status" value="2"/>
</dbReference>
<dbReference type="InterPro" id="IPR008972">
    <property type="entry name" value="Cupredoxin"/>
</dbReference>
<keyword evidence="3" id="KW-0560">Oxidoreductase</keyword>
<evidence type="ECO:0000313" key="11">
    <source>
        <dbReference type="Proteomes" id="UP000789405"/>
    </source>
</evidence>
<protein>
    <submittedName>
        <fullName evidence="10">28852_t:CDS:1</fullName>
    </submittedName>
</protein>
<dbReference type="SUPFAM" id="SSF49503">
    <property type="entry name" value="Cupredoxins"/>
    <property type="match status" value="3"/>
</dbReference>
<organism evidence="10 11">
    <name type="scientific">Dentiscutata erythropus</name>
    <dbReference type="NCBI Taxonomy" id="1348616"/>
    <lineage>
        <taxon>Eukaryota</taxon>
        <taxon>Fungi</taxon>
        <taxon>Fungi incertae sedis</taxon>
        <taxon>Mucoromycota</taxon>
        <taxon>Glomeromycotina</taxon>
        <taxon>Glomeromycetes</taxon>
        <taxon>Diversisporales</taxon>
        <taxon>Gigasporaceae</taxon>
        <taxon>Dentiscutata</taxon>
    </lineage>
</organism>
<dbReference type="PANTHER" id="PTHR11709:SF511">
    <property type="entry name" value="LACCASE"/>
    <property type="match status" value="1"/>
</dbReference>
<name>A0A9N9AM40_9GLOM</name>
<dbReference type="Gene3D" id="2.60.40.420">
    <property type="entry name" value="Cupredoxins - blue copper proteins"/>
    <property type="match status" value="3"/>
</dbReference>
<evidence type="ECO:0000256" key="2">
    <source>
        <dbReference type="ARBA" id="ARBA00022723"/>
    </source>
</evidence>
<feature type="compositionally biased region" description="Low complexity" evidence="5">
    <location>
        <begin position="768"/>
        <end position="781"/>
    </location>
</feature>
<feature type="compositionally biased region" description="Polar residues" evidence="5">
    <location>
        <begin position="131"/>
        <end position="145"/>
    </location>
</feature>
<dbReference type="AlphaFoldDB" id="A0A9N9AM40"/>
<dbReference type="Pfam" id="PF00394">
    <property type="entry name" value="Cu-oxidase"/>
    <property type="match status" value="1"/>
</dbReference>
<evidence type="ECO:0000313" key="10">
    <source>
        <dbReference type="EMBL" id="CAG8535479.1"/>
    </source>
</evidence>
<evidence type="ECO:0000256" key="5">
    <source>
        <dbReference type="SAM" id="MobiDB-lite"/>
    </source>
</evidence>
<dbReference type="Pfam" id="PF07731">
    <property type="entry name" value="Cu-oxidase_2"/>
    <property type="match status" value="1"/>
</dbReference>
<comment type="similarity">
    <text evidence="1">Belongs to the multicopper oxidase family.</text>
</comment>
<feature type="signal peptide" evidence="6">
    <location>
        <begin position="1"/>
        <end position="24"/>
    </location>
</feature>
<feature type="domain" description="Plastocyanin-like" evidence="7">
    <location>
        <begin position="325"/>
        <end position="495"/>
    </location>
</feature>
<dbReference type="InterPro" id="IPR002355">
    <property type="entry name" value="Cu_oxidase_Cu_BS"/>
</dbReference>
<feature type="compositionally biased region" description="Low complexity" evidence="5">
    <location>
        <begin position="92"/>
        <end position="112"/>
    </location>
</feature>
<keyword evidence="2" id="KW-0479">Metal-binding</keyword>